<dbReference type="Gene3D" id="3.40.50.1240">
    <property type="entry name" value="Phosphoglycerate mutase-like"/>
    <property type="match status" value="1"/>
</dbReference>
<evidence type="ECO:0000256" key="1">
    <source>
        <dbReference type="ARBA" id="ARBA00005582"/>
    </source>
</evidence>
<dbReference type="AlphaFoldDB" id="D6ZET5"/>
<dbReference type="CDD" id="cd07067">
    <property type="entry name" value="HP_PGM_like"/>
    <property type="match status" value="1"/>
</dbReference>
<proteinExistence type="inferred from homology"/>
<dbReference type="SUPFAM" id="SSF55811">
    <property type="entry name" value="Nudix"/>
    <property type="match status" value="1"/>
</dbReference>
<dbReference type="Gene3D" id="3.90.79.10">
    <property type="entry name" value="Nucleoside Triphosphate Pyrophosphohydrolase"/>
    <property type="match status" value="1"/>
</dbReference>
<accession>D6ZET5</accession>
<gene>
    <name evidence="5" type="ordered locus">Srot_0986</name>
</gene>
<dbReference type="EMBL" id="CP001958">
    <property type="protein sequence ID" value="ADG97459.1"/>
    <property type="molecule type" value="Genomic_DNA"/>
</dbReference>
<dbReference type="CDD" id="cd03673">
    <property type="entry name" value="NUDIX_Ap6A_hydrolase"/>
    <property type="match status" value="1"/>
</dbReference>
<organism evidence="5 6">
    <name type="scientific">Segniliparus rotundus (strain ATCC BAA-972 / CDC 1076 / CIP 108378 / DSM 44985 / JCM 13578)</name>
    <dbReference type="NCBI Taxonomy" id="640132"/>
    <lineage>
        <taxon>Bacteria</taxon>
        <taxon>Bacillati</taxon>
        <taxon>Actinomycetota</taxon>
        <taxon>Actinomycetes</taxon>
        <taxon>Mycobacteriales</taxon>
        <taxon>Segniliparaceae</taxon>
        <taxon>Segniliparus</taxon>
    </lineage>
</organism>
<evidence type="ECO:0000256" key="2">
    <source>
        <dbReference type="ARBA" id="ARBA00022801"/>
    </source>
</evidence>
<dbReference type="GO" id="GO:0006167">
    <property type="term" value="P:AMP biosynthetic process"/>
    <property type="evidence" value="ECO:0007669"/>
    <property type="project" value="TreeGrafter"/>
</dbReference>
<evidence type="ECO:0000259" key="4">
    <source>
        <dbReference type="PROSITE" id="PS51462"/>
    </source>
</evidence>
<dbReference type="eggNOG" id="COG2062">
    <property type="taxonomic scope" value="Bacteria"/>
</dbReference>
<dbReference type="GO" id="GO:0004081">
    <property type="term" value="F:bis(5'-nucleosyl)-tetraphosphatase (asymmetrical) activity"/>
    <property type="evidence" value="ECO:0007669"/>
    <property type="project" value="TreeGrafter"/>
</dbReference>
<dbReference type="InterPro" id="IPR000086">
    <property type="entry name" value="NUDIX_hydrolase_dom"/>
</dbReference>
<dbReference type="Proteomes" id="UP000002247">
    <property type="component" value="Chromosome"/>
</dbReference>
<keyword evidence="6" id="KW-1185">Reference proteome</keyword>
<dbReference type="InterPro" id="IPR020476">
    <property type="entry name" value="Nudix_hydrolase"/>
</dbReference>
<dbReference type="InterPro" id="IPR020084">
    <property type="entry name" value="NUDIX_hydrolase_CS"/>
</dbReference>
<reference evidence="5 6" key="1">
    <citation type="journal article" date="2010" name="Stand. Genomic Sci.">
        <title>Complete genome sequence of Segniliparus rotundus type strain (CDC 1076).</title>
        <authorList>
            <person name="Sikorski J."/>
            <person name="Lapidus A."/>
            <person name="Copeland A."/>
            <person name="Misra M."/>
            <person name="Glavina Del Rio T."/>
            <person name="Nolan M."/>
            <person name="Lucas S."/>
            <person name="Chen F."/>
            <person name="Tice H."/>
            <person name="Cheng J.F."/>
            <person name="Jando M."/>
            <person name="Schneider S."/>
            <person name="Bruce D."/>
            <person name="Goodwin L."/>
            <person name="Pitluck S."/>
            <person name="Liolios K."/>
            <person name="Mikhailova N."/>
            <person name="Pati A."/>
            <person name="Ivanova N."/>
            <person name="Mavromatis K."/>
            <person name="Chen A."/>
            <person name="Palaniappan K."/>
            <person name="Chertkov O."/>
            <person name="Land M."/>
            <person name="Hauser L."/>
            <person name="Chang Y.J."/>
            <person name="Jeffries C.D."/>
            <person name="Brettin T."/>
            <person name="Detter J.C."/>
            <person name="Han C."/>
            <person name="Rohde M."/>
            <person name="Goker M."/>
            <person name="Bristow J."/>
            <person name="Eisen J.A."/>
            <person name="Markowitz V."/>
            <person name="Hugenholtz P."/>
            <person name="Kyrpides N.C."/>
            <person name="Klenk H.P."/>
        </authorList>
    </citation>
    <scope>NUCLEOTIDE SEQUENCE [LARGE SCALE GENOMIC DNA]</scope>
    <source>
        <strain evidence="6">ATCC BAA-972 / CDC 1076 / CIP 108378 / DSM 44985 / JCM 13578</strain>
    </source>
</reference>
<dbReference type="InterPro" id="IPR051325">
    <property type="entry name" value="Nudix_hydrolase_domain"/>
</dbReference>
<dbReference type="InterPro" id="IPR029033">
    <property type="entry name" value="His_PPase_superfam"/>
</dbReference>
<feature type="domain" description="Nudix hydrolase" evidence="4">
    <location>
        <begin position="8"/>
        <end position="137"/>
    </location>
</feature>
<comment type="similarity">
    <text evidence="1 3">Belongs to the Nudix hydrolase family.</text>
</comment>
<dbReference type="PANTHER" id="PTHR21340:SF0">
    <property type="entry name" value="BIS(5'-NUCLEOSYL)-TETRAPHOSPHATASE [ASYMMETRICAL]"/>
    <property type="match status" value="1"/>
</dbReference>
<dbReference type="InterPro" id="IPR013078">
    <property type="entry name" value="His_Pase_superF_clade-1"/>
</dbReference>
<dbReference type="KEGG" id="srt:Srot_0986"/>
<dbReference type="Pfam" id="PF00293">
    <property type="entry name" value="NUDIX"/>
    <property type="match status" value="1"/>
</dbReference>
<dbReference type="SMART" id="SM00855">
    <property type="entry name" value="PGAM"/>
    <property type="match status" value="1"/>
</dbReference>
<dbReference type="InterPro" id="IPR015797">
    <property type="entry name" value="NUDIX_hydrolase-like_dom_sf"/>
</dbReference>
<dbReference type="PROSITE" id="PS51462">
    <property type="entry name" value="NUDIX"/>
    <property type="match status" value="1"/>
</dbReference>
<dbReference type="PANTHER" id="PTHR21340">
    <property type="entry name" value="DIADENOSINE 5,5-P1,P4-TETRAPHOSPHATE PYROPHOSPHOHYDROLASE MUTT"/>
    <property type="match status" value="1"/>
</dbReference>
<name>D6ZET5_SEGRD</name>
<dbReference type="Pfam" id="PF00300">
    <property type="entry name" value="His_Phos_1"/>
    <property type="match status" value="1"/>
</dbReference>
<dbReference type="PRINTS" id="PR00502">
    <property type="entry name" value="NUDIXFAMILY"/>
</dbReference>
<dbReference type="GO" id="GO:0006754">
    <property type="term" value="P:ATP biosynthetic process"/>
    <property type="evidence" value="ECO:0007669"/>
    <property type="project" value="TreeGrafter"/>
</dbReference>
<dbReference type="eggNOG" id="COG1051">
    <property type="taxonomic scope" value="Bacteria"/>
</dbReference>
<dbReference type="STRING" id="640132.Srot_0986"/>
<evidence type="ECO:0000256" key="3">
    <source>
        <dbReference type="RuleBase" id="RU003476"/>
    </source>
</evidence>
<dbReference type="SUPFAM" id="SSF53254">
    <property type="entry name" value="Phosphoglycerate mutase-like"/>
    <property type="match status" value="1"/>
</dbReference>
<evidence type="ECO:0000313" key="6">
    <source>
        <dbReference type="Proteomes" id="UP000002247"/>
    </source>
</evidence>
<dbReference type="PROSITE" id="PS00893">
    <property type="entry name" value="NUDIX_BOX"/>
    <property type="match status" value="1"/>
</dbReference>
<protein>
    <submittedName>
        <fullName evidence="5">NUDIX hydrolase</fullName>
    </submittedName>
</protein>
<keyword evidence="2 3" id="KW-0378">Hydrolase</keyword>
<evidence type="ECO:0000313" key="5">
    <source>
        <dbReference type="EMBL" id="ADG97459.1"/>
    </source>
</evidence>
<dbReference type="HOGENOM" id="CLU_048989_0_0_11"/>
<sequence>MSDVSSRQEIRAAGGVLWRREEGEAEPRVALIHRPHYDDWTLPKGKVDPGEIPPVAAVREIAEETGARAELGPFLGTVHYPAKGSSKRVDYWSAWAASAPEFVPNDEVDLLEWVSVDEANDRLSHDLDRDVLAAFRATRLDVDTLIVVRHASAGVRDNDDPAADARRPLDELGLAQAEGLAHLGGAFGVSRLHAADKLRCRQTLAALAQLLEVETVSEPSLTEEPYAENPRAALDRLRELAQTGHTTMVCSQGGVVPRLVAEWCGKAELSTQIDVVKASAWVLSVGRTPNGPRPLAAQFIASPLADESWDGDIPHFAL</sequence>
<dbReference type="RefSeq" id="WP_013137915.1">
    <property type="nucleotide sequence ID" value="NC_014168.1"/>
</dbReference>